<dbReference type="SUPFAM" id="SSF53098">
    <property type="entry name" value="Ribonuclease H-like"/>
    <property type="match status" value="1"/>
</dbReference>
<dbReference type="InterPro" id="IPR036397">
    <property type="entry name" value="RNaseH_sf"/>
</dbReference>
<dbReference type="GO" id="GO:0005829">
    <property type="term" value="C:cytosol"/>
    <property type="evidence" value="ECO:0007669"/>
    <property type="project" value="TreeGrafter"/>
</dbReference>
<dbReference type="PANTHER" id="PTHR30231:SF42">
    <property type="entry name" value="EXONUCLEASE"/>
    <property type="match status" value="1"/>
</dbReference>
<sequence length="210" mass="24356">MNFVALDFETASREKGSVCAIGMVRVVNDEIVDEKYALIRPQNPYFDPYFEQVHGITWDDVKEEPTFDQLWPELSGYFHNNLIVAHNAAFDINVLRNVLDHYSIPYPMMKYNCTVSIAKKTWPEFINHKLNTIAYHFDMDFEHHHALEDARVAAHIILKASEIYNAFDEETFLQRLDLCHGIISEEACITPGMNKKKQRSMKKNLSKKGS</sequence>
<dbReference type="OrthoDB" id="9803913at2"/>
<dbReference type="InterPro" id="IPR013520">
    <property type="entry name" value="Ribonucl_H"/>
</dbReference>
<dbReference type="FunFam" id="3.30.420.10:FF:000045">
    <property type="entry name" value="3'-5' exonuclease DinG"/>
    <property type="match status" value="1"/>
</dbReference>
<dbReference type="AlphaFoldDB" id="A0A3A9K5B2"/>
<reference evidence="5 6" key="1">
    <citation type="submission" date="2017-10" db="EMBL/GenBank/DDBJ databases">
        <title>Bacillus sp. nov., a halophilic bacterium isolated from a Keqin Lake.</title>
        <authorList>
            <person name="Wang H."/>
        </authorList>
    </citation>
    <scope>NUCLEOTIDE SEQUENCE [LARGE SCALE GENOMIC DNA]</scope>
    <source>
        <strain evidence="5 6">KCTC 13187</strain>
    </source>
</reference>
<dbReference type="GO" id="GO:0003676">
    <property type="term" value="F:nucleic acid binding"/>
    <property type="evidence" value="ECO:0007669"/>
    <property type="project" value="InterPro"/>
</dbReference>
<dbReference type="Gene3D" id="3.30.420.10">
    <property type="entry name" value="Ribonuclease H-like superfamily/Ribonuclease H"/>
    <property type="match status" value="1"/>
</dbReference>
<evidence type="ECO:0000313" key="5">
    <source>
        <dbReference type="EMBL" id="RKL66040.1"/>
    </source>
</evidence>
<organism evidence="5 6">
    <name type="scientific">Salipaludibacillus neizhouensis</name>
    <dbReference type="NCBI Taxonomy" id="885475"/>
    <lineage>
        <taxon>Bacteria</taxon>
        <taxon>Bacillati</taxon>
        <taxon>Bacillota</taxon>
        <taxon>Bacilli</taxon>
        <taxon>Bacillales</taxon>
        <taxon>Bacillaceae</taxon>
    </lineage>
</organism>
<gene>
    <name evidence="5" type="ORF">CR203_17220</name>
</gene>
<evidence type="ECO:0000259" key="4">
    <source>
        <dbReference type="SMART" id="SM00479"/>
    </source>
</evidence>
<dbReference type="Pfam" id="PF00929">
    <property type="entry name" value="RNase_T"/>
    <property type="match status" value="1"/>
</dbReference>
<keyword evidence="6" id="KW-1185">Reference proteome</keyword>
<dbReference type="InterPro" id="IPR012337">
    <property type="entry name" value="RNaseH-like_sf"/>
</dbReference>
<proteinExistence type="predicted"/>
<evidence type="ECO:0000256" key="1">
    <source>
        <dbReference type="ARBA" id="ARBA00022722"/>
    </source>
</evidence>
<keyword evidence="2" id="KW-0378">Hydrolase</keyword>
<keyword evidence="3" id="KW-0269">Exonuclease</keyword>
<dbReference type="PANTHER" id="PTHR30231">
    <property type="entry name" value="DNA POLYMERASE III SUBUNIT EPSILON"/>
    <property type="match status" value="1"/>
</dbReference>
<dbReference type="SMART" id="SM00479">
    <property type="entry name" value="EXOIII"/>
    <property type="match status" value="1"/>
</dbReference>
<keyword evidence="1" id="KW-0540">Nuclease</keyword>
<comment type="caution">
    <text evidence="5">The sequence shown here is derived from an EMBL/GenBank/DDBJ whole genome shotgun (WGS) entry which is preliminary data.</text>
</comment>
<protein>
    <recommendedName>
        <fullName evidence="4">Exonuclease domain-containing protein</fullName>
    </recommendedName>
</protein>
<evidence type="ECO:0000256" key="3">
    <source>
        <dbReference type="ARBA" id="ARBA00022839"/>
    </source>
</evidence>
<accession>A0A3A9K5B2</accession>
<dbReference type="Proteomes" id="UP000281498">
    <property type="component" value="Unassembled WGS sequence"/>
</dbReference>
<dbReference type="EMBL" id="PDOE01000009">
    <property type="protein sequence ID" value="RKL66040.1"/>
    <property type="molecule type" value="Genomic_DNA"/>
</dbReference>
<feature type="domain" description="Exonuclease" evidence="4">
    <location>
        <begin position="2"/>
        <end position="166"/>
    </location>
</feature>
<name>A0A3A9K5B2_9BACI</name>
<evidence type="ECO:0000313" key="6">
    <source>
        <dbReference type="Proteomes" id="UP000281498"/>
    </source>
</evidence>
<dbReference type="GO" id="GO:0008408">
    <property type="term" value="F:3'-5' exonuclease activity"/>
    <property type="evidence" value="ECO:0007669"/>
    <property type="project" value="TreeGrafter"/>
</dbReference>
<dbReference type="RefSeq" id="WP_110938112.1">
    <property type="nucleotide sequence ID" value="NZ_KZ614147.1"/>
</dbReference>
<evidence type="ECO:0000256" key="2">
    <source>
        <dbReference type="ARBA" id="ARBA00022801"/>
    </source>
</evidence>
<dbReference type="CDD" id="cd06130">
    <property type="entry name" value="DNA_pol_III_epsilon_like"/>
    <property type="match status" value="1"/>
</dbReference>